<evidence type="ECO:0000256" key="8">
    <source>
        <dbReference type="ARBA" id="ARBA00059452"/>
    </source>
</evidence>
<dbReference type="GO" id="GO:0006289">
    <property type="term" value="P:nucleotide-excision repair"/>
    <property type="evidence" value="ECO:0007669"/>
    <property type="project" value="UniProtKB-UniRule"/>
</dbReference>
<proteinExistence type="inferred from homology"/>
<comment type="caution">
    <text evidence="18">The sequence shown here is derived from an EMBL/GenBank/DDBJ whole genome shotgun (WGS) entry which is preliminary data.</text>
</comment>
<keyword evidence="3 13" id="KW-0227">DNA damage</keyword>
<dbReference type="InterPro" id="IPR000305">
    <property type="entry name" value="GIY-YIG_endonuc"/>
</dbReference>
<dbReference type="NCBIfam" id="NF001824">
    <property type="entry name" value="PRK00558.1-5"/>
    <property type="match status" value="1"/>
</dbReference>
<evidence type="ECO:0000256" key="9">
    <source>
        <dbReference type="ARBA" id="ARBA00061531"/>
    </source>
</evidence>
<dbReference type="PANTHER" id="PTHR30562:SF1">
    <property type="entry name" value="UVRABC SYSTEM PROTEIN C"/>
    <property type="match status" value="1"/>
</dbReference>
<protein>
    <recommendedName>
        <fullName evidence="11 13">UvrABC system protein C</fullName>
        <shortName evidence="13">Protein UvrC</shortName>
    </recommendedName>
    <alternativeName>
        <fullName evidence="12 13">Excinuclease ABC subunit C</fullName>
    </alternativeName>
</protein>
<evidence type="ECO:0000256" key="3">
    <source>
        <dbReference type="ARBA" id="ARBA00022763"/>
    </source>
</evidence>
<evidence type="ECO:0000256" key="7">
    <source>
        <dbReference type="ARBA" id="ARBA00023236"/>
    </source>
</evidence>
<dbReference type="InterPro" id="IPR003583">
    <property type="entry name" value="Hlx-hairpin-Hlx_DNA-bd_motif"/>
</dbReference>
<evidence type="ECO:0000256" key="13">
    <source>
        <dbReference type="HAMAP-Rule" id="MF_00203"/>
    </source>
</evidence>
<dbReference type="SUPFAM" id="SSF82771">
    <property type="entry name" value="GIY-YIG endonuclease"/>
    <property type="match status" value="1"/>
</dbReference>
<organism evidence="18 19">
    <name type="scientific">Fluviicoccus keumensis</name>
    <dbReference type="NCBI Taxonomy" id="1435465"/>
    <lineage>
        <taxon>Bacteria</taxon>
        <taxon>Pseudomonadati</taxon>
        <taxon>Pseudomonadota</taxon>
        <taxon>Gammaproteobacteria</taxon>
        <taxon>Moraxellales</taxon>
        <taxon>Moraxellaceae</taxon>
        <taxon>Fluviicoccus</taxon>
    </lineage>
</organism>
<dbReference type="InterPro" id="IPR001943">
    <property type="entry name" value="UVR_dom"/>
</dbReference>
<evidence type="ECO:0000256" key="11">
    <source>
        <dbReference type="ARBA" id="ARBA00067419"/>
    </source>
</evidence>
<dbReference type="CDD" id="cd10434">
    <property type="entry name" value="GIY-YIG_UvrC_Cho"/>
    <property type="match status" value="1"/>
</dbReference>
<dbReference type="PROSITE" id="PS50164">
    <property type="entry name" value="GIY_YIG"/>
    <property type="match status" value="1"/>
</dbReference>
<evidence type="ECO:0000256" key="2">
    <source>
        <dbReference type="ARBA" id="ARBA00022490"/>
    </source>
</evidence>
<dbReference type="NCBIfam" id="TIGR00194">
    <property type="entry name" value="uvrC"/>
    <property type="match status" value="1"/>
</dbReference>
<accession>A0A4Q7Z6F1</accession>
<dbReference type="GO" id="GO:0003677">
    <property type="term" value="F:DNA binding"/>
    <property type="evidence" value="ECO:0007669"/>
    <property type="project" value="UniProtKB-UniRule"/>
</dbReference>
<dbReference type="SUPFAM" id="SSF47781">
    <property type="entry name" value="RuvA domain 2-like"/>
    <property type="match status" value="1"/>
</dbReference>
<evidence type="ECO:0000256" key="4">
    <source>
        <dbReference type="ARBA" id="ARBA00022769"/>
    </source>
</evidence>
<reference evidence="18 19" key="1">
    <citation type="submission" date="2019-02" db="EMBL/GenBank/DDBJ databases">
        <title>Genomic Encyclopedia of Type Strains, Phase IV (KMG-IV): sequencing the most valuable type-strain genomes for metagenomic binning, comparative biology and taxonomic classification.</title>
        <authorList>
            <person name="Goeker M."/>
        </authorList>
    </citation>
    <scope>NUCLEOTIDE SEQUENCE [LARGE SCALE GENOMIC DNA]</scope>
    <source>
        <strain evidence="18 19">DSM 105135</strain>
    </source>
</reference>
<keyword evidence="6 13" id="KW-0234">DNA repair</keyword>
<comment type="subunit">
    <text evidence="10 13">Interacts with UvrB in an incision complex.</text>
</comment>
<dbReference type="InterPro" id="IPR047296">
    <property type="entry name" value="GIY-YIG_UvrC_Cho"/>
</dbReference>
<dbReference type="Pfam" id="PF08459">
    <property type="entry name" value="UvrC_RNaseH_dom"/>
    <property type="match status" value="1"/>
</dbReference>
<dbReference type="Proteomes" id="UP000292423">
    <property type="component" value="Unassembled WGS sequence"/>
</dbReference>
<dbReference type="RefSeq" id="WP_130413355.1">
    <property type="nucleotide sequence ID" value="NZ_SHKX01000012.1"/>
</dbReference>
<feature type="compositionally biased region" description="Basic residues" evidence="14">
    <location>
        <begin position="541"/>
        <end position="550"/>
    </location>
</feature>
<evidence type="ECO:0000313" key="19">
    <source>
        <dbReference type="Proteomes" id="UP000292423"/>
    </source>
</evidence>
<dbReference type="EMBL" id="SHKX01000012">
    <property type="protein sequence ID" value="RZU45229.1"/>
    <property type="molecule type" value="Genomic_DNA"/>
</dbReference>
<evidence type="ECO:0000256" key="1">
    <source>
        <dbReference type="ARBA" id="ARBA00004496"/>
    </source>
</evidence>
<dbReference type="Gene3D" id="1.10.150.20">
    <property type="entry name" value="5' to 3' exonuclease, C-terminal subdomain"/>
    <property type="match status" value="1"/>
</dbReference>
<dbReference type="OrthoDB" id="9804933at2"/>
<dbReference type="PROSITE" id="PS50151">
    <property type="entry name" value="UVR"/>
    <property type="match status" value="1"/>
</dbReference>
<keyword evidence="5 13" id="KW-0267">Excision nuclease</keyword>
<keyword evidence="2 13" id="KW-0963">Cytoplasm</keyword>
<feature type="domain" description="UVR" evidence="15">
    <location>
        <begin position="205"/>
        <end position="240"/>
    </location>
</feature>
<feature type="domain" description="GIY-YIG" evidence="16">
    <location>
        <begin position="17"/>
        <end position="95"/>
    </location>
</feature>
<dbReference type="InterPro" id="IPR038476">
    <property type="entry name" value="UvrC_RNase_H_dom_sf"/>
</dbReference>
<dbReference type="Pfam" id="PF02151">
    <property type="entry name" value="UVR"/>
    <property type="match status" value="1"/>
</dbReference>
<dbReference type="SUPFAM" id="SSF46600">
    <property type="entry name" value="C-terminal UvrC-binding domain of UvrB"/>
    <property type="match status" value="1"/>
</dbReference>
<dbReference type="Pfam" id="PF22920">
    <property type="entry name" value="UvrC_RNaseH"/>
    <property type="match status" value="1"/>
</dbReference>
<dbReference type="Gene3D" id="3.30.420.340">
    <property type="entry name" value="UvrC, RNAse H endonuclease domain"/>
    <property type="match status" value="1"/>
</dbReference>
<evidence type="ECO:0000313" key="18">
    <source>
        <dbReference type="EMBL" id="RZU45229.1"/>
    </source>
</evidence>
<feature type="region of interest" description="Disordered" evidence="14">
    <location>
        <begin position="541"/>
        <end position="562"/>
    </location>
</feature>
<name>A0A4Q7Z6F1_9GAMM</name>
<keyword evidence="4 13" id="KW-0228">DNA excision</keyword>
<dbReference type="InterPro" id="IPR050066">
    <property type="entry name" value="UvrABC_protein_C"/>
</dbReference>
<dbReference type="InterPro" id="IPR001162">
    <property type="entry name" value="UvrC_RNase_H_dom"/>
</dbReference>
<dbReference type="Pfam" id="PF14520">
    <property type="entry name" value="HHH_5"/>
    <property type="match status" value="1"/>
</dbReference>
<dbReference type="FunFam" id="1.10.150.20:FF:000005">
    <property type="entry name" value="UvrABC system protein C"/>
    <property type="match status" value="1"/>
</dbReference>
<dbReference type="Pfam" id="PF01541">
    <property type="entry name" value="GIY-YIG"/>
    <property type="match status" value="1"/>
</dbReference>
<dbReference type="InterPro" id="IPR036876">
    <property type="entry name" value="UVR_dom_sf"/>
</dbReference>
<comment type="similarity">
    <text evidence="9 13">Belongs to the UvrC family.</text>
</comment>
<keyword evidence="19" id="KW-1185">Reference proteome</keyword>
<keyword evidence="7 13" id="KW-0742">SOS response</keyword>
<feature type="domain" description="UvrC family homology region profile" evidence="17">
    <location>
        <begin position="255"/>
        <end position="479"/>
    </location>
</feature>
<evidence type="ECO:0000256" key="5">
    <source>
        <dbReference type="ARBA" id="ARBA00022881"/>
    </source>
</evidence>
<dbReference type="Gene3D" id="4.10.860.10">
    <property type="entry name" value="UVR domain"/>
    <property type="match status" value="1"/>
</dbReference>
<dbReference type="PANTHER" id="PTHR30562">
    <property type="entry name" value="UVRC/OXIDOREDUCTASE"/>
    <property type="match status" value="1"/>
</dbReference>
<evidence type="ECO:0000259" key="15">
    <source>
        <dbReference type="PROSITE" id="PS50151"/>
    </source>
</evidence>
<dbReference type="GO" id="GO:0009381">
    <property type="term" value="F:excinuclease ABC activity"/>
    <property type="evidence" value="ECO:0007669"/>
    <property type="project" value="UniProtKB-UniRule"/>
</dbReference>
<evidence type="ECO:0000256" key="6">
    <source>
        <dbReference type="ARBA" id="ARBA00023204"/>
    </source>
</evidence>
<dbReference type="InterPro" id="IPR035901">
    <property type="entry name" value="GIY-YIG_endonuc_sf"/>
</dbReference>
<evidence type="ECO:0000259" key="17">
    <source>
        <dbReference type="PROSITE" id="PS50165"/>
    </source>
</evidence>
<evidence type="ECO:0000256" key="12">
    <source>
        <dbReference type="ARBA" id="ARBA00077138"/>
    </source>
</evidence>
<dbReference type="PROSITE" id="PS50165">
    <property type="entry name" value="UVRC"/>
    <property type="match status" value="1"/>
</dbReference>
<dbReference type="InterPro" id="IPR004791">
    <property type="entry name" value="UvrC"/>
</dbReference>
<dbReference type="AlphaFoldDB" id="A0A4Q7Z6F1"/>
<comment type="function">
    <text evidence="8 13">The UvrABC repair system catalyzes the recognition and processing of DNA lesions. UvrC both incises the 5' and 3' sides of the lesion. The N-terminal half is responsible for the 3' incision and the C-terminal half is responsible for the 5' incision.</text>
</comment>
<dbReference type="InterPro" id="IPR010994">
    <property type="entry name" value="RuvA_2-like"/>
</dbReference>
<dbReference type="FunFam" id="3.40.1440.10:FF:000001">
    <property type="entry name" value="UvrABC system protein C"/>
    <property type="match status" value="1"/>
</dbReference>
<dbReference type="SMART" id="SM00465">
    <property type="entry name" value="GIYc"/>
    <property type="match status" value="1"/>
</dbReference>
<dbReference type="FunFam" id="3.30.420.340:FF:000001">
    <property type="entry name" value="UvrABC system protein C"/>
    <property type="match status" value="1"/>
</dbReference>
<dbReference type="GO" id="GO:0009380">
    <property type="term" value="C:excinuclease repair complex"/>
    <property type="evidence" value="ECO:0007669"/>
    <property type="project" value="InterPro"/>
</dbReference>
<comment type="subcellular location">
    <subcellularLocation>
        <location evidence="1 13">Cytoplasm</location>
    </subcellularLocation>
</comment>
<dbReference type="SMART" id="SM00278">
    <property type="entry name" value="HhH1"/>
    <property type="match status" value="2"/>
</dbReference>
<evidence type="ECO:0000259" key="16">
    <source>
        <dbReference type="PROSITE" id="PS50164"/>
    </source>
</evidence>
<evidence type="ECO:0000256" key="14">
    <source>
        <dbReference type="SAM" id="MobiDB-lite"/>
    </source>
</evidence>
<gene>
    <name evidence="13" type="primary">uvrC</name>
    <name evidence="18" type="ORF">EV700_2046</name>
</gene>
<dbReference type="HAMAP" id="MF_00203">
    <property type="entry name" value="UvrC"/>
    <property type="match status" value="1"/>
</dbReference>
<dbReference type="Gene3D" id="3.40.1440.10">
    <property type="entry name" value="GIY-YIG endonuclease"/>
    <property type="match status" value="1"/>
</dbReference>
<evidence type="ECO:0000256" key="10">
    <source>
        <dbReference type="ARBA" id="ARBA00062841"/>
    </source>
</evidence>
<sequence>MSDFPERISAILATLPHKPGVYRMLGADAEILYVGKAKSLKSRVSSYFNKNITHPKTRALVSRIADIELTITSSEIEALLLEQTLIKTHKPPYNILLRDDKSYPYIFLSADSPYPRLGWRRGRHEKGGRVFGPYPGAKAVYETLELLQRVFMVRQCDENTFRNRDRPCLQYQIKRCRAPCVKLVSPEAYAEDVINTVRFLEGRNTELQQRLIERMENASSEWQFEQAALFRDQLSALKQIQARQAVYCEQGEADIFALAQQAGGLAVSVMFVRGGRVLGTKSYFPDSVEEEAAIVLADFIAGFYCQQERDLPEEILTDRDLGGEGDVIVAALQQQYGKRIQVRHRVRETRAAWLDLAHLNAEEALKARLANRLHLSARMAALQDALDLETPPARMECFDISHSQGEAMVASCVVFDSEGPRKRDYRQYLIKDITPGDDYAAMEQALTRRFSRKADDAVLPDILFIDGGKGQLAQAIRVLDLLDIDSVLLVGVAKGEGRKPGLETLHFADDRDPLQLPADHPGLHVIQHIRDEAHRFAITRHRAKRDKKRRESPLESIPGLGPKRRRDLLNHFGGLQELEKAGISDIQAVPGIGLALAETIYAALH</sequence>
<dbReference type="GO" id="GO:0005737">
    <property type="term" value="C:cytoplasm"/>
    <property type="evidence" value="ECO:0007669"/>
    <property type="project" value="UniProtKB-SubCell"/>
</dbReference>
<dbReference type="GO" id="GO:0009432">
    <property type="term" value="P:SOS response"/>
    <property type="evidence" value="ECO:0007669"/>
    <property type="project" value="UniProtKB-UniRule"/>
</dbReference>